<evidence type="ECO:0000256" key="8">
    <source>
        <dbReference type="ARBA" id="ARBA00023180"/>
    </source>
</evidence>
<dbReference type="InterPro" id="IPR001320">
    <property type="entry name" value="Iontro_rcpt_C"/>
</dbReference>
<evidence type="ECO:0000256" key="9">
    <source>
        <dbReference type="SAM" id="Phobius"/>
    </source>
</evidence>
<evidence type="ECO:0000256" key="2">
    <source>
        <dbReference type="ARBA" id="ARBA00008685"/>
    </source>
</evidence>
<keyword evidence="5 9" id="KW-1133">Transmembrane helix</keyword>
<feature type="transmembrane region" description="Helical" evidence="9">
    <location>
        <begin position="838"/>
        <end position="857"/>
    </location>
</feature>
<keyword evidence="8" id="KW-0325">Glycoprotein</keyword>
<reference evidence="12" key="2">
    <citation type="submission" date="2018-07" db="EMBL/GenBank/DDBJ databases">
        <authorList>
            <person name="Quirk P.G."/>
            <person name="Krulwich T.A."/>
        </authorList>
    </citation>
    <scope>NUCLEOTIDE SEQUENCE</scope>
</reference>
<dbReference type="SUPFAM" id="SSF53850">
    <property type="entry name" value="Periplasmic binding protein-like II"/>
    <property type="match status" value="4"/>
</dbReference>
<feature type="transmembrane region" description="Helical" evidence="9">
    <location>
        <begin position="1732"/>
        <end position="1751"/>
    </location>
</feature>
<feature type="domain" description="Ionotropic glutamate receptor C-terminal" evidence="10">
    <location>
        <begin position="85"/>
        <end position="353"/>
    </location>
</feature>
<dbReference type="EMBL" id="UFQT01000144">
    <property type="protein sequence ID" value="SSX20831.1"/>
    <property type="molecule type" value="Genomic_DNA"/>
</dbReference>
<feature type="transmembrane region" description="Helical" evidence="9">
    <location>
        <begin position="148"/>
        <end position="167"/>
    </location>
</feature>
<comment type="subcellular location">
    <subcellularLocation>
        <location evidence="1">Cell membrane</location>
        <topology evidence="1">Multi-pass membrane protein</topology>
    </subcellularLocation>
</comment>
<comment type="similarity">
    <text evidence="2">Belongs to the glutamate-gated ion channel (TC 1.A.10.1) family.</text>
</comment>
<dbReference type="GO" id="GO:0050906">
    <property type="term" value="P:detection of stimulus involved in sensory perception"/>
    <property type="evidence" value="ECO:0007669"/>
    <property type="project" value="UniProtKB-ARBA"/>
</dbReference>
<organism evidence="12">
    <name type="scientific">Culicoides sonorensis</name>
    <name type="common">Biting midge</name>
    <dbReference type="NCBI Taxonomy" id="179676"/>
    <lineage>
        <taxon>Eukaryota</taxon>
        <taxon>Metazoa</taxon>
        <taxon>Ecdysozoa</taxon>
        <taxon>Arthropoda</taxon>
        <taxon>Hexapoda</taxon>
        <taxon>Insecta</taxon>
        <taxon>Pterygota</taxon>
        <taxon>Neoptera</taxon>
        <taxon>Endopterygota</taxon>
        <taxon>Diptera</taxon>
        <taxon>Nematocera</taxon>
        <taxon>Chironomoidea</taxon>
        <taxon>Ceratopogonidae</taxon>
        <taxon>Ceratopogoninae</taxon>
        <taxon>Culicoides</taxon>
        <taxon>Monoculicoides</taxon>
    </lineage>
</organism>
<sequence>MSVRLEYDEEQWGVIYGNHTGNGVLGAIGKSDAEVTGVAFYIYAKRYNLLKYSFAVQLSQITHVLPKPKHLPFMLTPILPFPPFMWICVVVIFSIAALILLLINKIQRYLKLSDDEEENLSLIETLIIVFKISVYQNVTVKSKAASSLIMFVTLLTSALTIGSLYSGGLSSIMTVTPYEKPVDSIEKLVNTDLKWGMTSINFVYPLEKSTIPAHIEYVKKFIVQPGKDWLIDVNAQRACAMVETMQDGILVTQFYIDKNNSKTLMMLKETLYKEYTALVTSKTWPYMEQLNQIVLMQMESGIRSYWEYQSAAKFLDYEVQTNIEENTKLLSNFEPVKLSVPHITGALILLMIGNENFTIKSENYENSLIEIYSAFPFSTASEPINKFYISNHSLANQIPFIPKINDLEGLEVRGAFLNYPPFCSITPVDPGTGNSNIYGTNETLNLMLEGQEGSIFIEFCKKFNCKISARIHYDGIWGQLYQNHTGNGILGDIARNEADVTGAAFYIYAIRYNLLQYSVVVQLSEITHVLPTPRHIPFLLTPILPFPALLWVFIGFTLILAALIILGFNKIERYLQISDDKERKLSLSETMLTVFKISLFQSVTIKTKIGSSLIMFGTFLVFSVKIGNLYAGGLASIMTVAPYEKPVDSIEKLVNTNLKWGITSINFVYPLEESNIPTHKEYVKKFIVQPGEDWLKDVNAQRAAAMVETMEHGTLVYQPYINKNNSKFLMMLKETLYKEYTALITTKTWPYMEQLNRIVLMQMESGIKSYWEYQSAAKFLDYEVQKNIEENTKLLGNFKPVKLSVPHITGALFLLIFGNLIGTVIFVIEILWANDQKLLRLPFLYLIPLTLLLKFNIWTSNLEESWIEIYSAFPFSKSQTPFNRFFFGNLTLEHDMPFIQNIEDLEGLEIRGAFLHYPPFCAINEVEPGTGNSDIYGSNKQLNLNLEGQEGLIFIEFCKKFNCTITARVDYGENWGAISANRSAGTGILGDIGKNKVDVTGISVYIYAMRYNLLQYSFAVQLSQITHVLPKPQRISFLLTPILPFPPFMWISIVVAFSLAALILLVLNKIQRSLKLTHEDEEDLSFTETIITVLKISVYQNVAVKSKAASSLIMFVTLLASAVTIGSLYAGGLSSIMTVAPYEKPVDSIEKLVNTNLKWGINAISFRYPLEKSTLPAHIKYVKDFVVQPSKDWLIDVNAQKAAPMVEKMQSGTLVYLSYINKNNSKFLMMVKETLYKEYTAVVSTKTWPFMEQLNRIVLMQMESGIRYYWEHQSAAKFLSYEVQKNIEENTKLLGNLEPVKLSVPHITGALLFLLFGYTIGIVTFISEILWGKHRKLLSKPLIFSLEVGSHTTCIINHEKIGNFPLDEIQFSYPAIRVSCRMEMKAFNQAKFMENLIRGINHGCSYFIVSEDCIDEVLEIIEEAHYNSISKYHKKIMTIITNEELKSEFNIESILMHKNIKDLIPSTLILKLPVIDEIRDYENESSIEIYSAFPLSQVNEPSNRFFVANRSLEKLVPLAPVIKDLGGIKIRGAFFNYHPFCAVTEVEPGTGNSHIHGSNSSFNLMLEGQEGLIFIEFCKKYNCTISARIDFNESLWGEIYPNRTGRGVLGTIARNEVDVTGVAFYLYAFRYNMLHYSFIVQLSKVTHVLPKPKPLPFLLTPILPFPSVMWVCVVVAFVFSAIMLLIFNKVQTYLKLCDEMERKLTFIETVITVLKISVYQNVKISSKATSSLIILGTLLASGLTIGSLYSGGLSSVMTVAPYEKPVDSIEKLVKTDLKWGMTSINFVYPIKNSTIPAQMQYVKKFVEQPAKDWLQDVNAQKAAAMVETMQDGILVYQDYITKDNSKTLMMLKETLYQPYTALSATKTWPYMEQLNRIVLMQMESGIRSYWEYQSAAKFLDYEVQKNIEENTKLLGNFEPIKLSVPHITGALFLLILGNVAGILIFIAEILWYKNPKMFDILTKLWK</sequence>
<keyword evidence="7" id="KW-0675">Receptor</keyword>
<evidence type="ECO:0000256" key="6">
    <source>
        <dbReference type="ARBA" id="ARBA00023136"/>
    </source>
</evidence>
<evidence type="ECO:0000256" key="5">
    <source>
        <dbReference type="ARBA" id="ARBA00022989"/>
    </source>
</evidence>
<protein>
    <submittedName>
        <fullName evidence="12">CSON002664 protein</fullName>
    </submittedName>
</protein>
<accession>A0A336LV05</accession>
<evidence type="ECO:0000256" key="1">
    <source>
        <dbReference type="ARBA" id="ARBA00004651"/>
    </source>
</evidence>
<dbReference type="InterPro" id="IPR052192">
    <property type="entry name" value="Insect_Ionotropic_Sensory_Rcpt"/>
</dbReference>
<evidence type="ECO:0000256" key="3">
    <source>
        <dbReference type="ARBA" id="ARBA00022475"/>
    </source>
</evidence>
<feature type="transmembrane region" description="Helical" evidence="9">
    <location>
        <begin position="1662"/>
        <end position="1687"/>
    </location>
</feature>
<dbReference type="GO" id="GO:0015276">
    <property type="term" value="F:ligand-gated monoatomic ion channel activity"/>
    <property type="evidence" value="ECO:0007669"/>
    <property type="project" value="InterPro"/>
</dbReference>
<keyword evidence="6 9" id="KW-0472">Membrane</keyword>
<evidence type="ECO:0000313" key="12">
    <source>
        <dbReference type="EMBL" id="SSX20831.1"/>
    </source>
</evidence>
<feature type="domain" description="Ionotropic glutamate receptor C-terminal" evidence="10">
    <location>
        <begin position="1049"/>
        <end position="1284"/>
    </location>
</feature>
<feature type="domain" description="Ionotropic glutamate receptor C-terminal" evidence="10">
    <location>
        <begin position="550"/>
        <end position="715"/>
    </location>
</feature>
<keyword evidence="4 9" id="KW-0812">Transmembrane</keyword>
<gene>
    <name evidence="12" type="primary">CSON002664</name>
</gene>
<evidence type="ECO:0000259" key="10">
    <source>
        <dbReference type="Pfam" id="PF00060"/>
    </source>
</evidence>
<dbReference type="Gene3D" id="1.10.287.70">
    <property type="match status" value="4"/>
</dbReference>
<feature type="transmembrane region" description="Helical" evidence="9">
    <location>
        <begin position="548"/>
        <end position="568"/>
    </location>
</feature>
<dbReference type="PANTHER" id="PTHR42643:SF40">
    <property type="entry name" value="IONOTROPIC RECEPTOR 41A-RELATED"/>
    <property type="match status" value="1"/>
</dbReference>
<evidence type="ECO:0000313" key="11">
    <source>
        <dbReference type="EMBL" id="SSX00451.1"/>
    </source>
</evidence>
<dbReference type="VEuPathDB" id="VectorBase:CSON002664"/>
<feature type="transmembrane region" description="Helical" evidence="9">
    <location>
        <begin position="1049"/>
        <end position="1067"/>
    </location>
</feature>
<evidence type="ECO:0000256" key="4">
    <source>
        <dbReference type="ARBA" id="ARBA00022692"/>
    </source>
</evidence>
<feature type="transmembrane region" description="Helical" evidence="9">
    <location>
        <begin position="84"/>
        <end position="103"/>
    </location>
</feature>
<feature type="domain" description="Ionotropic glutamate receptor C-terminal" evidence="10">
    <location>
        <begin position="1669"/>
        <end position="1818"/>
    </location>
</feature>
<proteinExistence type="inferred from homology"/>
<evidence type="ECO:0000256" key="7">
    <source>
        <dbReference type="ARBA" id="ARBA00023170"/>
    </source>
</evidence>
<keyword evidence="3" id="KW-1003">Cell membrane</keyword>
<feature type="transmembrane region" description="Helical" evidence="9">
    <location>
        <begin position="1112"/>
        <end position="1131"/>
    </location>
</feature>
<dbReference type="Gene3D" id="3.40.190.10">
    <property type="entry name" value="Periplasmic binding protein-like II"/>
    <property type="match status" value="1"/>
</dbReference>
<dbReference type="PANTHER" id="PTHR42643">
    <property type="entry name" value="IONOTROPIC RECEPTOR 20A-RELATED"/>
    <property type="match status" value="1"/>
</dbReference>
<dbReference type="EMBL" id="UFQS01000144">
    <property type="protein sequence ID" value="SSX00451.1"/>
    <property type="molecule type" value="Genomic_DNA"/>
</dbReference>
<feature type="transmembrane region" description="Helical" evidence="9">
    <location>
        <begin position="808"/>
        <end position="832"/>
    </location>
</feature>
<dbReference type="GO" id="GO:0005886">
    <property type="term" value="C:plasma membrane"/>
    <property type="evidence" value="ECO:0007669"/>
    <property type="project" value="UniProtKB-SubCell"/>
</dbReference>
<name>A0A336LV05_CULSO</name>
<feature type="transmembrane region" description="Helical" evidence="9">
    <location>
        <begin position="1930"/>
        <end position="1952"/>
    </location>
</feature>
<dbReference type="Pfam" id="PF00060">
    <property type="entry name" value="Lig_chan"/>
    <property type="match status" value="4"/>
</dbReference>
<reference evidence="11" key="1">
    <citation type="submission" date="2018-04" db="EMBL/GenBank/DDBJ databases">
        <authorList>
            <person name="Go L.Y."/>
            <person name="Mitchell J.A."/>
        </authorList>
    </citation>
    <scope>NUCLEOTIDE SEQUENCE</scope>
    <source>
        <tissue evidence="11">Whole organism</tissue>
    </source>
</reference>